<proteinExistence type="inferred from homology"/>
<dbReference type="EnsemblMetazoa" id="XM_019900819.1">
    <property type="protein sequence ID" value="XP_019756378.1"/>
    <property type="gene ID" value="LOC109535007"/>
</dbReference>
<dbReference type="AlphaFoldDB" id="N6UCB5"/>
<dbReference type="PANTHER" id="PTHR43329">
    <property type="entry name" value="EPOXIDE HYDROLASE"/>
    <property type="match status" value="1"/>
</dbReference>
<keyword evidence="6" id="KW-1185">Reference proteome</keyword>
<dbReference type="PRINTS" id="PR00412">
    <property type="entry name" value="EPOXHYDRLASE"/>
</dbReference>
<gene>
    <name evidence="5" type="primary">109535007</name>
    <name evidence="4" type="ORF">YQE_04215</name>
</gene>
<evidence type="ECO:0000313" key="6">
    <source>
        <dbReference type="Proteomes" id="UP000019118"/>
    </source>
</evidence>
<dbReference type="Pfam" id="PF00561">
    <property type="entry name" value="Abhydrolase_1"/>
    <property type="match status" value="1"/>
</dbReference>
<evidence type="ECO:0000313" key="4">
    <source>
        <dbReference type="EMBL" id="ENN79305.1"/>
    </source>
</evidence>
<dbReference type="OMA" id="KFHYVEA"/>
<accession>N6UCB5</accession>
<protein>
    <recommendedName>
        <fullName evidence="3">AB hydrolase-1 domain-containing protein</fullName>
    </recommendedName>
</protein>
<dbReference type="OrthoDB" id="408373at2759"/>
<reference evidence="5" key="2">
    <citation type="submission" date="2024-08" db="UniProtKB">
        <authorList>
            <consortium name="EnsemblMetazoa"/>
        </authorList>
    </citation>
    <scope>IDENTIFICATION</scope>
</reference>
<name>N6UCB5_DENPD</name>
<dbReference type="InterPro" id="IPR029058">
    <property type="entry name" value="AB_hydrolase_fold"/>
</dbReference>
<evidence type="ECO:0000256" key="2">
    <source>
        <dbReference type="ARBA" id="ARBA00038334"/>
    </source>
</evidence>
<dbReference type="GO" id="GO:0004301">
    <property type="term" value="F:epoxide hydrolase activity"/>
    <property type="evidence" value="ECO:0007669"/>
    <property type="project" value="UniProtKB-ARBA"/>
</dbReference>
<reference evidence="4 6" key="1">
    <citation type="journal article" date="2013" name="Genome Biol.">
        <title>Draft genome of the mountain pine beetle, Dendroctonus ponderosae Hopkins, a major forest pest.</title>
        <authorList>
            <person name="Keeling C.I."/>
            <person name="Yuen M.M."/>
            <person name="Liao N.Y."/>
            <person name="Docking T.R."/>
            <person name="Chan S.K."/>
            <person name="Taylor G.A."/>
            <person name="Palmquist D.L."/>
            <person name="Jackman S.D."/>
            <person name="Nguyen A."/>
            <person name="Li M."/>
            <person name="Henderson H."/>
            <person name="Janes J.K."/>
            <person name="Zhao Y."/>
            <person name="Pandoh P."/>
            <person name="Moore R."/>
            <person name="Sperling F.A."/>
            <person name="Huber D.P."/>
            <person name="Birol I."/>
            <person name="Jones S.J."/>
            <person name="Bohlmann J."/>
        </authorList>
    </citation>
    <scope>NUCLEOTIDE SEQUENCE</scope>
</reference>
<feature type="non-terminal residue" evidence="4">
    <location>
        <position position="1"/>
    </location>
</feature>
<organism evidence="4">
    <name type="scientific">Dendroctonus ponderosae</name>
    <name type="common">Mountain pine beetle</name>
    <dbReference type="NCBI Taxonomy" id="77166"/>
    <lineage>
        <taxon>Eukaryota</taxon>
        <taxon>Metazoa</taxon>
        <taxon>Ecdysozoa</taxon>
        <taxon>Arthropoda</taxon>
        <taxon>Hexapoda</taxon>
        <taxon>Insecta</taxon>
        <taxon>Pterygota</taxon>
        <taxon>Neoptera</taxon>
        <taxon>Endopterygota</taxon>
        <taxon>Coleoptera</taxon>
        <taxon>Polyphaga</taxon>
        <taxon>Cucujiformia</taxon>
        <taxon>Curculionidae</taxon>
        <taxon>Scolytinae</taxon>
        <taxon>Dendroctonus</taxon>
    </lineage>
</organism>
<feature type="domain" description="AB hydrolase-1" evidence="3">
    <location>
        <begin position="86"/>
        <end position="322"/>
    </location>
</feature>
<comment type="similarity">
    <text evidence="2">Belongs to the AB hydrolase superfamily. Epoxide hydrolase family.</text>
</comment>
<evidence type="ECO:0000256" key="1">
    <source>
        <dbReference type="ARBA" id="ARBA00022801"/>
    </source>
</evidence>
<dbReference type="HOGENOM" id="CLU_020336_7_3_1"/>
<dbReference type="InterPro" id="IPR000073">
    <property type="entry name" value="AB_hydrolase_1"/>
</dbReference>
<dbReference type="InterPro" id="IPR000639">
    <property type="entry name" value="Epox_hydrolase-like"/>
</dbReference>
<evidence type="ECO:0000259" key="3">
    <source>
        <dbReference type="Pfam" id="PF00561"/>
    </source>
</evidence>
<keyword evidence="1" id="KW-0378">Hydrolase</keyword>
<evidence type="ECO:0000313" key="5">
    <source>
        <dbReference type="EnsemblMetazoa" id="XP_019756378.1"/>
    </source>
</evidence>
<dbReference type="Proteomes" id="UP000019118">
    <property type="component" value="Unassembled WGS sequence"/>
</dbReference>
<dbReference type="SUPFAM" id="SSF53474">
    <property type="entry name" value="alpha/beta-Hydrolases"/>
    <property type="match status" value="1"/>
</dbReference>
<dbReference type="EMBL" id="KB740727">
    <property type="protein sequence ID" value="ENN79305.1"/>
    <property type="molecule type" value="Genomic_DNA"/>
</dbReference>
<sequence>MAKTVTCIQSISLFAQLRIHFLSFVFGGWVLCKRLLKWVWDPRGSSMVLRDTPPSFLVDSSMGQHKHVKLKGTKLHYVESGPKDQPLVLLLHGFPYFWLSWRYQIPVLSVNFHVVALDLKGFGDSDKPAWRSSYKIDTILDELTQFVHSLGVKSCIVIGHDLAALLGWYLVHKNPSVVSKFLAVSCPHPNVFWMTFNSTYNYQWLNYVQLPYLPELDAVKEDVKIINEYYKHLPAKDVHLHAYKYTFSRKEDWTAPINYYRNLTLFKISEHLDQIEVPVILVTGGKDQFVSLEGVIKSTEFCEFFRLKVIEDCGHFPQQENPEIFNVVLLKYLVDRSAVPKGNSARSTSQRLINGLFGAVSNTVKYGNSVLGTVQKKTNGVVNSIPFSLTNRIPDAARN</sequence>
<dbReference type="Gene3D" id="3.40.50.1820">
    <property type="entry name" value="alpha/beta hydrolase"/>
    <property type="match status" value="1"/>
</dbReference>
<dbReference type="KEGG" id="dpa:109535007"/>